<dbReference type="InterPro" id="IPR000683">
    <property type="entry name" value="Gfo/Idh/MocA-like_OxRdtase_N"/>
</dbReference>
<dbReference type="Gene3D" id="3.40.50.720">
    <property type="entry name" value="NAD(P)-binding Rossmann-like Domain"/>
    <property type="match status" value="1"/>
</dbReference>
<evidence type="ECO:0000259" key="2">
    <source>
        <dbReference type="Pfam" id="PF01408"/>
    </source>
</evidence>
<name>A0A2S9VAU5_9ALTE</name>
<dbReference type="InterPro" id="IPR036291">
    <property type="entry name" value="NAD(P)-bd_dom_sf"/>
</dbReference>
<dbReference type="SUPFAM" id="SSF51735">
    <property type="entry name" value="NAD(P)-binding Rossmann-fold domains"/>
    <property type="match status" value="1"/>
</dbReference>
<sequence length="376" mass="40363">MIGGGQGAFIGAVHRHAAGLDGHYELVCGAFSRNQQNNLETAESLSISADRAYDSWQALIEQESKLPEEQRVQVLAVVTPNHLHVEVTKAALEAGIHVFCEKPLAISLDEAKTLKSVLQEKPVLLGLAHTYIGYPMVWQARHMVANGELGKIRKVLVEYPQGWLSEGIELQDNKQAGWRTDPSQSGGSGCMGDIGTHALNMAEFVSGARVTKLCADMHIHVEGRRLDDDGAALLRFDNGASGTLMASQVCAGEENGLKIRVYGEKGGLEWMQMNPNSLIVRSLTGPMVTLRAGGGMPGLCEDAQARCRIPGGHPEGYLEAMGNLYTFFAKAVRGGQTGKADGVPGLEDGLRGNAFIETMLASTASDAKWTSFFDAE</sequence>
<keyword evidence="5" id="KW-1185">Reference proteome</keyword>
<comment type="caution">
    <text evidence="4">The sequence shown here is derived from an EMBL/GenBank/DDBJ whole genome shotgun (WGS) entry which is preliminary data.</text>
</comment>
<dbReference type="Pfam" id="PF01408">
    <property type="entry name" value="GFO_IDH_MocA"/>
    <property type="match status" value="1"/>
</dbReference>
<protein>
    <submittedName>
        <fullName evidence="4">Oxidoreductase</fullName>
    </submittedName>
</protein>
<evidence type="ECO:0000313" key="4">
    <source>
        <dbReference type="EMBL" id="PRO73566.1"/>
    </source>
</evidence>
<reference evidence="5" key="1">
    <citation type="journal article" date="2020" name="Int. J. Syst. Evol. Microbiol.">
        <title>Alteromonas alba sp. nov., a marine bacterium isolated from the seawater of the West Pacific Ocean.</title>
        <authorList>
            <person name="Sun C."/>
            <person name="Wu Y.-H."/>
            <person name="Xamxidin M."/>
            <person name="Cheng H."/>
            <person name="Xu X.-W."/>
        </authorList>
    </citation>
    <scope>NUCLEOTIDE SEQUENCE [LARGE SCALE GENOMIC DNA]</scope>
    <source>
        <strain evidence="5">190</strain>
    </source>
</reference>
<dbReference type="PANTHER" id="PTHR43708">
    <property type="entry name" value="CONSERVED EXPRESSED OXIDOREDUCTASE (EUROFUNG)"/>
    <property type="match status" value="1"/>
</dbReference>
<dbReference type="OrthoDB" id="9801953at2"/>
<dbReference type="AlphaFoldDB" id="A0A2S9VAU5"/>
<keyword evidence="1" id="KW-0732">Signal</keyword>
<feature type="domain" description="Gfo/Idh/MocA-like oxidoreductase N-terminal" evidence="2">
    <location>
        <begin position="8"/>
        <end position="128"/>
    </location>
</feature>
<dbReference type="RefSeq" id="WP_105934618.1">
    <property type="nucleotide sequence ID" value="NZ_PVNP01000108.1"/>
</dbReference>
<evidence type="ECO:0000256" key="1">
    <source>
        <dbReference type="ARBA" id="ARBA00022729"/>
    </source>
</evidence>
<dbReference type="Pfam" id="PF22725">
    <property type="entry name" value="GFO_IDH_MocA_C3"/>
    <property type="match status" value="1"/>
</dbReference>
<feature type="domain" description="GFO/IDH/MocA-like oxidoreductase" evidence="3">
    <location>
        <begin position="139"/>
        <end position="269"/>
    </location>
</feature>
<dbReference type="Proteomes" id="UP000238949">
    <property type="component" value="Unassembled WGS sequence"/>
</dbReference>
<dbReference type="Gene3D" id="3.30.360.10">
    <property type="entry name" value="Dihydrodipicolinate Reductase, domain 2"/>
    <property type="match status" value="1"/>
</dbReference>
<dbReference type="SUPFAM" id="SSF55347">
    <property type="entry name" value="Glyceraldehyde-3-phosphate dehydrogenase-like, C-terminal domain"/>
    <property type="match status" value="1"/>
</dbReference>
<dbReference type="GO" id="GO:0000166">
    <property type="term" value="F:nucleotide binding"/>
    <property type="evidence" value="ECO:0007669"/>
    <property type="project" value="InterPro"/>
</dbReference>
<evidence type="ECO:0000313" key="5">
    <source>
        <dbReference type="Proteomes" id="UP000238949"/>
    </source>
</evidence>
<organism evidence="4 5">
    <name type="scientific">Alteromonas alba</name>
    <dbReference type="NCBI Taxonomy" id="2079529"/>
    <lineage>
        <taxon>Bacteria</taxon>
        <taxon>Pseudomonadati</taxon>
        <taxon>Pseudomonadota</taxon>
        <taxon>Gammaproteobacteria</taxon>
        <taxon>Alteromonadales</taxon>
        <taxon>Alteromonadaceae</taxon>
        <taxon>Alteromonas/Salinimonas group</taxon>
        <taxon>Alteromonas</taxon>
    </lineage>
</organism>
<dbReference type="InterPro" id="IPR051317">
    <property type="entry name" value="Gfo/Idh/MocA_oxidoreduct"/>
</dbReference>
<dbReference type="EMBL" id="PVNP01000108">
    <property type="protein sequence ID" value="PRO73566.1"/>
    <property type="molecule type" value="Genomic_DNA"/>
</dbReference>
<dbReference type="InterPro" id="IPR055170">
    <property type="entry name" value="GFO_IDH_MocA-like_dom"/>
</dbReference>
<dbReference type="PANTHER" id="PTHR43708:SF3">
    <property type="entry name" value="OXIDOREDUCTASE"/>
    <property type="match status" value="1"/>
</dbReference>
<proteinExistence type="predicted"/>
<gene>
    <name evidence="4" type="ORF">C6Y40_10880</name>
</gene>
<accession>A0A2S9VAU5</accession>
<evidence type="ECO:0000259" key="3">
    <source>
        <dbReference type="Pfam" id="PF22725"/>
    </source>
</evidence>